<evidence type="ECO:0000313" key="3">
    <source>
        <dbReference type="Proteomes" id="UP001141552"/>
    </source>
</evidence>
<comment type="similarity">
    <text evidence="1">Belongs to the ARG7 family.</text>
</comment>
<dbReference type="GO" id="GO:0009733">
    <property type="term" value="P:response to auxin"/>
    <property type="evidence" value="ECO:0007669"/>
    <property type="project" value="InterPro"/>
</dbReference>
<gene>
    <name evidence="2" type="ORF">Tsubulata_000552</name>
</gene>
<proteinExistence type="inferred from homology"/>
<evidence type="ECO:0000256" key="1">
    <source>
        <dbReference type="ARBA" id="ARBA00006974"/>
    </source>
</evidence>
<evidence type="ECO:0000313" key="2">
    <source>
        <dbReference type="EMBL" id="KAJ4833332.1"/>
    </source>
</evidence>
<reference evidence="2" key="1">
    <citation type="submission" date="2022-02" db="EMBL/GenBank/DDBJ databases">
        <authorList>
            <person name="Henning P.M."/>
            <person name="McCubbin A.G."/>
            <person name="Shore J.S."/>
        </authorList>
    </citation>
    <scope>NUCLEOTIDE SEQUENCE</scope>
    <source>
        <strain evidence="2">F60SS</strain>
        <tissue evidence="2">Leaves</tissue>
    </source>
</reference>
<dbReference type="EMBL" id="JAKUCV010004974">
    <property type="protein sequence ID" value="KAJ4833332.1"/>
    <property type="molecule type" value="Genomic_DNA"/>
</dbReference>
<name>A0A9Q0FMV5_9ROSI</name>
<keyword evidence="3" id="KW-1185">Reference proteome</keyword>
<comment type="caution">
    <text evidence="2">The sequence shown here is derived from an EMBL/GenBank/DDBJ whole genome shotgun (WGS) entry which is preliminary data.</text>
</comment>
<dbReference type="Proteomes" id="UP001141552">
    <property type="component" value="Unassembled WGS sequence"/>
</dbReference>
<dbReference type="AlphaFoldDB" id="A0A9Q0FMV5"/>
<protein>
    <submittedName>
        <fullName evidence="2">Uncharacterized protein</fullName>
    </submittedName>
</protein>
<organism evidence="2 3">
    <name type="scientific">Turnera subulata</name>
    <dbReference type="NCBI Taxonomy" id="218843"/>
    <lineage>
        <taxon>Eukaryota</taxon>
        <taxon>Viridiplantae</taxon>
        <taxon>Streptophyta</taxon>
        <taxon>Embryophyta</taxon>
        <taxon>Tracheophyta</taxon>
        <taxon>Spermatophyta</taxon>
        <taxon>Magnoliopsida</taxon>
        <taxon>eudicotyledons</taxon>
        <taxon>Gunneridae</taxon>
        <taxon>Pentapetalae</taxon>
        <taxon>rosids</taxon>
        <taxon>fabids</taxon>
        <taxon>Malpighiales</taxon>
        <taxon>Passifloraceae</taxon>
        <taxon>Turnera</taxon>
    </lineage>
</organism>
<dbReference type="Pfam" id="PF02519">
    <property type="entry name" value="Auxin_inducible"/>
    <property type="match status" value="1"/>
</dbReference>
<accession>A0A9Q0FMV5</accession>
<reference evidence="2" key="2">
    <citation type="journal article" date="2023" name="Plants (Basel)">
        <title>Annotation of the Turnera subulata (Passifloraceae) Draft Genome Reveals the S-Locus Evolved after the Divergence of Turneroideae from Passifloroideae in a Stepwise Manner.</title>
        <authorList>
            <person name="Henning P.M."/>
            <person name="Roalson E.H."/>
            <person name="Mir W."/>
            <person name="McCubbin A.G."/>
            <person name="Shore J.S."/>
        </authorList>
    </citation>
    <scope>NUCLEOTIDE SEQUENCE</scope>
    <source>
        <strain evidence="2">F60SS</strain>
    </source>
</reference>
<dbReference type="PANTHER" id="PTHR31374">
    <property type="entry name" value="AUXIN-INDUCED PROTEIN-LIKE-RELATED"/>
    <property type="match status" value="1"/>
</dbReference>
<dbReference type="PANTHER" id="PTHR31374:SF311">
    <property type="entry name" value="SMALL AUXIN-UP RNA"/>
    <property type="match status" value="1"/>
</dbReference>
<sequence length="154" mass="17354">MHPTRNISQKLSMLVRKLGARHDRNSGYELLGVMNNNINSSSEGAKATTRKKGCVVVCVGEEEKRYQVPVQYLSHPAFLQLLKQSQEDPDDKIDGPIKILRSPDFFDHFFDHFLKAVKADFAHPKTCTSPTTCLFPDLITVPPLINYWINVGVA</sequence>
<dbReference type="InterPro" id="IPR003676">
    <property type="entry name" value="SAUR_fam"/>
</dbReference>